<dbReference type="PANTHER" id="PTHR34501">
    <property type="entry name" value="PROTEIN YDDL-RELATED"/>
    <property type="match status" value="1"/>
</dbReference>
<keyword evidence="9" id="KW-0472">Membrane</keyword>
<dbReference type="Proteomes" id="UP000185680">
    <property type="component" value="Chromosome"/>
</dbReference>
<dbReference type="STRING" id="1763535.LPB072_03080"/>
<evidence type="ECO:0000313" key="13">
    <source>
        <dbReference type="EMBL" id="AOW11990.1"/>
    </source>
</evidence>
<dbReference type="GO" id="GO:0046930">
    <property type="term" value="C:pore complex"/>
    <property type="evidence" value="ECO:0007669"/>
    <property type="project" value="UniProtKB-KW"/>
</dbReference>
<evidence type="ECO:0000256" key="6">
    <source>
        <dbReference type="ARBA" id="ARBA00022729"/>
    </source>
</evidence>
<evidence type="ECO:0000256" key="4">
    <source>
        <dbReference type="ARBA" id="ARBA00022452"/>
    </source>
</evidence>
<keyword evidence="15" id="KW-1185">Reference proteome</keyword>
<evidence type="ECO:0000256" key="8">
    <source>
        <dbReference type="ARBA" id="ARBA00023114"/>
    </source>
</evidence>
<dbReference type="CDD" id="cd00342">
    <property type="entry name" value="gram_neg_porins"/>
    <property type="match status" value="1"/>
</dbReference>
<proteinExistence type="predicted"/>
<feature type="chain" id="PRO_5044549575" description="Porin domain-containing protein" evidence="11">
    <location>
        <begin position="20"/>
        <end position="305"/>
    </location>
</feature>
<evidence type="ECO:0000256" key="5">
    <source>
        <dbReference type="ARBA" id="ARBA00022692"/>
    </source>
</evidence>
<protein>
    <recommendedName>
        <fullName evidence="12">Porin domain-containing protein</fullName>
    </recommendedName>
</protein>
<dbReference type="InterPro" id="IPR050298">
    <property type="entry name" value="Gram-neg_bact_OMP"/>
</dbReference>
<evidence type="ECO:0000313" key="16">
    <source>
        <dbReference type="Proteomes" id="UP000185680"/>
    </source>
</evidence>
<evidence type="ECO:0000256" key="10">
    <source>
        <dbReference type="ARBA" id="ARBA00023237"/>
    </source>
</evidence>
<dbReference type="GO" id="GO:0015288">
    <property type="term" value="F:porin activity"/>
    <property type="evidence" value="ECO:0007669"/>
    <property type="project" value="UniProtKB-KW"/>
</dbReference>
<keyword evidence="6 11" id="KW-0732">Signal</keyword>
<dbReference type="Proteomes" id="UP000185657">
    <property type="component" value="Unassembled WGS sequence"/>
</dbReference>
<dbReference type="AlphaFoldDB" id="A0A167HC02"/>
<dbReference type="Gene3D" id="2.40.160.10">
    <property type="entry name" value="Porin"/>
    <property type="match status" value="1"/>
</dbReference>
<name>A0A167HC02_9BURK</name>
<dbReference type="InterPro" id="IPR033900">
    <property type="entry name" value="Gram_neg_porin_domain"/>
</dbReference>
<reference evidence="13 16" key="2">
    <citation type="submission" date="2016-10" db="EMBL/GenBank/DDBJ databases">
        <title>Hydorgenophaga sp. LPB0072 isolated from gastropod.</title>
        <authorList>
            <person name="Kim E."/>
            <person name="Yi H."/>
        </authorList>
    </citation>
    <scope>NUCLEOTIDE SEQUENCE [LARGE SCALE GENOMIC DNA]</scope>
    <source>
        <strain evidence="13 16">LPB0072</strain>
    </source>
</reference>
<keyword evidence="7" id="KW-0406">Ion transport</keyword>
<keyword evidence="8" id="KW-0626">Porin</keyword>
<evidence type="ECO:0000313" key="14">
    <source>
        <dbReference type="EMBL" id="OAD40935.1"/>
    </source>
</evidence>
<dbReference type="Pfam" id="PF13609">
    <property type="entry name" value="Porin_4"/>
    <property type="match status" value="1"/>
</dbReference>
<evidence type="ECO:0000259" key="12">
    <source>
        <dbReference type="Pfam" id="PF13609"/>
    </source>
</evidence>
<evidence type="ECO:0000256" key="7">
    <source>
        <dbReference type="ARBA" id="ARBA00023065"/>
    </source>
</evidence>
<feature type="domain" description="Porin" evidence="12">
    <location>
        <begin position="7"/>
        <end position="304"/>
    </location>
</feature>
<dbReference type="GO" id="GO:0006811">
    <property type="term" value="P:monoatomic ion transport"/>
    <property type="evidence" value="ECO:0007669"/>
    <property type="project" value="UniProtKB-KW"/>
</dbReference>
<gene>
    <name evidence="13" type="ORF">LPB072_03080</name>
    <name evidence="14" type="ORF">LPB72_13320</name>
</gene>
<evidence type="ECO:0000256" key="11">
    <source>
        <dbReference type="SAM" id="SignalP"/>
    </source>
</evidence>
<dbReference type="EMBL" id="LVWD01000026">
    <property type="protein sequence ID" value="OAD40935.1"/>
    <property type="molecule type" value="Genomic_DNA"/>
</dbReference>
<evidence type="ECO:0000256" key="9">
    <source>
        <dbReference type="ARBA" id="ARBA00023136"/>
    </source>
</evidence>
<organism evidence="13 16">
    <name type="scientific">Hydrogenophaga crassostreae</name>
    <dbReference type="NCBI Taxonomy" id="1763535"/>
    <lineage>
        <taxon>Bacteria</taxon>
        <taxon>Pseudomonadati</taxon>
        <taxon>Pseudomonadota</taxon>
        <taxon>Betaproteobacteria</taxon>
        <taxon>Burkholderiales</taxon>
        <taxon>Comamonadaceae</taxon>
        <taxon>Hydrogenophaga</taxon>
    </lineage>
</organism>
<dbReference type="KEGG" id="hyl:LPB072_03080"/>
<keyword evidence="4" id="KW-1134">Transmembrane beta strand</keyword>
<comment type="subcellular location">
    <subcellularLocation>
        <location evidence="1">Cell outer membrane</location>
        <topology evidence="1">Multi-pass membrane protein</topology>
    </subcellularLocation>
</comment>
<dbReference type="SUPFAM" id="SSF56935">
    <property type="entry name" value="Porins"/>
    <property type="match status" value="1"/>
</dbReference>
<sequence length="305" mass="31821">MKKTLIALAAVAASGAVFAQSSVTLYGVADVSIAKMDGQTTKLSSSGTMNNGTSRWGVRGSEDLGGGLKAGFTFEQGLSLENGNISKSGTGEFGRAAWMNLSGGFGDLRLGRSLNPAFYAAATWELTGTANYSVQTKQFGTALNGFRSNGMMYTTPSMGGFKVMLGHQLKGNDPAGTDVARSDLTGIYANGPMAFSVNYNKPSGGEKSFHVGGRYTMGMFTLAGAIVDPAGDGKGFALGGAVKAGPVDLVLDIARDTFYKDTDLLLEVKYPMSKRTTAYVAFVRDGKGKTADNANNVGLGVRHNF</sequence>
<reference evidence="14 15" key="1">
    <citation type="submission" date="2016-02" db="EMBL/GenBank/DDBJ databases">
        <title>Draft genome sequence of Hydrogenophaga sp. LPB0072.</title>
        <authorList>
            <person name="Shin S.-K."/>
            <person name="Yi H."/>
        </authorList>
    </citation>
    <scope>NUCLEOTIDE SEQUENCE [LARGE SCALE GENOMIC DNA]</scope>
    <source>
        <strain evidence="14 15">LPB0072</strain>
    </source>
</reference>
<comment type="subunit">
    <text evidence="2">Homotrimer.</text>
</comment>
<dbReference type="PANTHER" id="PTHR34501:SF9">
    <property type="entry name" value="MAJOR OUTER MEMBRANE PROTEIN P.IA"/>
    <property type="match status" value="1"/>
</dbReference>
<dbReference type="RefSeq" id="WP_066091461.1">
    <property type="nucleotide sequence ID" value="NZ_CP017476.1"/>
</dbReference>
<keyword evidence="10" id="KW-0998">Cell outer membrane</keyword>
<dbReference type="EMBL" id="CP017476">
    <property type="protein sequence ID" value="AOW11990.1"/>
    <property type="molecule type" value="Genomic_DNA"/>
</dbReference>
<evidence type="ECO:0000313" key="15">
    <source>
        <dbReference type="Proteomes" id="UP000185657"/>
    </source>
</evidence>
<dbReference type="GO" id="GO:0009279">
    <property type="term" value="C:cell outer membrane"/>
    <property type="evidence" value="ECO:0007669"/>
    <property type="project" value="UniProtKB-SubCell"/>
</dbReference>
<accession>A0A167HC02</accession>
<evidence type="ECO:0000256" key="3">
    <source>
        <dbReference type="ARBA" id="ARBA00022448"/>
    </source>
</evidence>
<feature type="signal peptide" evidence="11">
    <location>
        <begin position="1"/>
        <end position="19"/>
    </location>
</feature>
<evidence type="ECO:0000256" key="2">
    <source>
        <dbReference type="ARBA" id="ARBA00011233"/>
    </source>
</evidence>
<dbReference type="InterPro" id="IPR023614">
    <property type="entry name" value="Porin_dom_sf"/>
</dbReference>
<evidence type="ECO:0000256" key="1">
    <source>
        <dbReference type="ARBA" id="ARBA00004571"/>
    </source>
</evidence>
<keyword evidence="3" id="KW-0813">Transport</keyword>
<keyword evidence="5" id="KW-0812">Transmembrane</keyword>